<reference evidence="1 2" key="1">
    <citation type="journal article" date="2018" name="Evol. Lett.">
        <title>Horizontal gene cluster transfer increased hallucinogenic mushroom diversity.</title>
        <authorList>
            <person name="Reynolds H.T."/>
            <person name="Vijayakumar V."/>
            <person name="Gluck-Thaler E."/>
            <person name="Korotkin H.B."/>
            <person name="Matheny P.B."/>
            <person name="Slot J.C."/>
        </authorList>
    </citation>
    <scope>NUCLEOTIDE SEQUENCE [LARGE SCALE GENOMIC DNA]</scope>
    <source>
        <strain evidence="1 2">SRW20</strain>
    </source>
</reference>
<accession>A0A409YK72</accession>
<organism evidence="1 2">
    <name type="scientific">Gymnopilus dilepis</name>
    <dbReference type="NCBI Taxonomy" id="231916"/>
    <lineage>
        <taxon>Eukaryota</taxon>
        <taxon>Fungi</taxon>
        <taxon>Dikarya</taxon>
        <taxon>Basidiomycota</taxon>
        <taxon>Agaricomycotina</taxon>
        <taxon>Agaricomycetes</taxon>
        <taxon>Agaricomycetidae</taxon>
        <taxon>Agaricales</taxon>
        <taxon>Agaricineae</taxon>
        <taxon>Hymenogastraceae</taxon>
        <taxon>Gymnopilus</taxon>
    </lineage>
</organism>
<dbReference type="EMBL" id="NHYE01000736">
    <property type="protein sequence ID" value="PPR03447.1"/>
    <property type="molecule type" value="Genomic_DNA"/>
</dbReference>
<gene>
    <name evidence="1" type="ORF">CVT26_007863</name>
</gene>
<proteinExistence type="predicted"/>
<comment type="caution">
    <text evidence="1">The sequence shown here is derived from an EMBL/GenBank/DDBJ whole genome shotgun (WGS) entry which is preliminary data.</text>
</comment>
<evidence type="ECO:0000313" key="1">
    <source>
        <dbReference type="EMBL" id="PPR03447.1"/>
    </source>
</evidence>
<sequence>MTAGGTTSDGRGAFSAFAGQPSAFGLDAAKSLRTPPQVEQKALYLASQSEAAADSRTSATGAFGSPVTTSLALLGASSAFGAQAPAKSVFWAPAHPFTTTTTTPSAFCFRLLVPLHNSCNSRIWPERRLELLVDSICFACCKHCSTLHFSVRRPYPSSIRLSVRSDNVYEHVETSTRILALTSTTSDSSVIEATYKPGSTPYDALLPADAEYVSLSPAEVQEASKSDKFE</sequence>
<name>A0A409YK72_9AGAR</name>
<dbReference type="InParanoid" id="A0A409YK72"/>
<dbReference type="Proteomes" id="UP000284706">
    <property type="component" value="Unassembled WGS sequence"/>
</dbReference>
<dbReference type="AlphaFoldDB" id="A0A409YK72"/>
<keyword evidence="2" id="KW-1185">Reference proteome</keyword>
<protein>
    <submittedName>
        <fullName evidence="1">Uncharacterized protein</fullName>
    </submittedName>
</protein>
<dbReference type="OrthoDB" id="20729at2759"/>
<evidence type="ECO:0000313" key="2">
    <source>
        <dbReference type="Proteomes" id="UP000284706"/>
    </source>
</evidence>